<proteinExistence type="predicted"/>
<dbReference type="AlphaFoldDB" id="A0A8B6G545"/>
<dbReference type="OrthoDB" id="5950246at2759"/>
<sequence length="164" mass="19120">MALTDTINPNISIELYRYLCHNIVGSEDHVKRIRIRNAVWDNIESIKDTIITSGSFGEGLEMRGSDLDMMFVLNDFIEVWEDKKSRFNPKMTYLFMESEDVKPGYTLLNLEYSICQEIINDWYEHNGKQYFSSTLHKQRYLQDTFTIHGPCILNKDGTFDGAIS</sequence>
<gene>
    <name evidence="1" type="ORF">MGAL_10B010334</name>
</gene>
<comment type="caution">
    <text evidence="1">The sequence shown here is derived from an EMBL/GenBank/DDBJ whole genome shotgun (WGS) entry which is preliminary data.</text>
</comment>
<accession>A0A8B6G545</accession>
<evidence type="ECO:0000313" key="2">
    <source>
        <dbReference type="Proteomes" id="UP000596742"/>
    </source>
</evidence>
<organism evidence="1 2">
    <name type="scientific">Mytilus galloprovincialis</name>
    <name type="common">Mediterranean mussel</name>
    <dbReference type="NCBI Taxonomy" id="29158"/>
    <lineage>
        <taxon>Eukaryota</taxon>
        <taxon>Metazoa</taxon>
        <taxon>Spiralia</taxon>
        <taxon>Lophotrochozoa</taxon>
        <taxon>Mollusca</taxon>
        <taxon>Bivalvia</taxon>
        <taxon>Autobranchia</taxon>
        <taxon>Pteriomorphia</taxon>
        <taxon>Mytilida</taxon>
        <taxon>Mytiloidea</taxon>
        <taxon>Mytilidae</taxon>
        <taxon>Mytilinae</taxon>
        <taxon>Mytilus</taxon>
    </lineage>
</organism>
<reference evidence="1" key="1">
    <citation type="submission" date="2018-11" db="EMBL/GenBank/DDBJ databases">
        <authorList>
            <person name="Alioto T."/>
            <person name="Alioto T."/>
        </authorList>
    </citation>
    <scope>NUCLEOTIDE SEQUENCE</scope>
</reference>
<dbReference type="Proteomes" id="UP000596742">
    <property type="component" value="Unassembled WGS sequence"/>
</dbReference>
<dbReference type="InterPro" id="IPR043519">
    <property type="entry name" value="NT_sf"/>
</dbReference>
<evidence type="ECO:0000313" key="1">
    <source>
        <dbReference type="EMBL" id="VDI58750.1"/>
    </source>
</evidence>
<dbReference type="EMBL" id="UYJE01007878">
    <property type="protein sequence ID" value="VDI58750.1"/>
    <property type="molecule type" value="Genomic_DNA"/>
</dbReference>
<keyword evidence="2" id="KW-1185">Reference proteome</keyword>
<name>A0A8B6G545_MYTGA</name>
<protein>
    <submittedName>
        <fullName evidence="1">Uncharacterized protein</fullName>
    </submittedName>
</protein>
<dbReference type="SUPFAM" id="SSF81301">
    <property type="entry name" value="Nucleotidyltransferase"/>
    <property type="match status" value="1"/>
</dbReference>